<evidence type="ECO:0000313" key="1">
    <source>
        <dbReference type="EMBL" id="AAK82227.1"/>
    </source>
</evidence>
<reference evidence="1 2" key="10">
    <citation type="journal article" date="1994" name="Nucleic Acids Res.">
        <title>Identification of genes encoding zinc finger proteins, non-histone chromosomal HMG protein homologue, and a putative GTP phosphohydrolase in the genome of Chilo iridescent virus.</title>
        <authorList>
            <person name="Schnitzler P."/>
            <person name="Hug M."/>
            <person name="Handermann M."/>
            <person name="Janssen W."/>
            <person name="Koonin E.V."/>
            <person name="Delius H."/>
            <person name="Darai C."/>
        </authorList>
    </citation>
    <scope>NUCLEOTIDE SEQUENCE [LARGE SCALE GENOMIC DNA]</scope>
</reference>
<reference evidence="1 2" key="6">
    <citation type="journal article" date="1992" name="Virus Genes">
        <title>Characterization of the third origin of DNA replication of the genome of insect iridescent virus type 6.</title>
        <authorList>
            <person name="Sonntag K.C."/>
            <person name="Darai G."/>
        </authorList>
    </citation>
    <scope>NUCLEOTIDE SEQUENCE [LARGE SCALE GENOMIC DNA]</scope>
</reference>
<reference evidence="1 2" key="13">
    <citation type="journal article" date="1998" name="Virus Genes">
        <title>Identification of a thymidylate synthase gene within the genome of Chilo iridescent virus.</title>
        <authorList>
            <person name="Muller K."/>
            <person name="Tidona C.A."/>
            <person name="Bahr U."/>
            <person name="Darai G."/>
        </authorList>
    </citation>
    <scope>NUCLEOTIDE SEQUENCE [LARGE SCALE GENOMIC DNA]</scope>
</reference>
<dbReference type="GeneID" id="1733217"/>
<organismHost>
    <name type="scientific">Acheta domesticus</name>
    <name type="common">House cricket</name>
    <dbReference type="NCBI Taxonomy" id="6997"/>
</organismHost>
<organismHost>
    <name type="scientific">Gryllus campestris</name>
    <dbReference type="NCBI Taxonomy" id="58607"/>
</organismHost>
<dbReference type="KEGG" id="vg:1733217"/>
<dbReference type="EMBL" id="AF303741">
    <property type="protein sequence ID" value="AAK82227.1"/>
    <property type="molecule type" value="Genomic_DNA"/>
</dbReference>
<keyword evidence="2" id="KW-1185">Reference proteome</keyword>
<reference evidence="1 2" key="5">
    <citation type="journal article" date="1992" name="Virus Genes">
        <title>Identification and mapping of origins of DNA replication within the DNA sequences of the genome of insect iridescent virus type 6.</title>
        <authorList>
            <person name="Handermann M."/>
            <person name="Schnitzler P."/>
            <person name="Rosen-Wolff A."/>
            <person name="Raab K."/>
            <person name="Sonntag K.C."/>
            <person name="Darai G."/>
        </authorList>
    </citation>
    <scope>NUCLEOTIDE SEQUENCE [LARGE SCALE GENOMIC DNA]</scope>
</reference>
<reference evidence="1 2" key="14">
    <citation type="journal article" date="1999" name="Virus Genes">
        <title>Identification of a gene cluster within the genome of Chilo iridescent virus encoding enzymes involved in viral DNA replication and processing.</title>
        <authorList>
            <person name="Muller K."/>
            <person name="Tidona C.A."/>
            <person name="Darai G."/>
        </authorList>
    </citation>
    <scope>NUCLEOTIDE SEQUENCE [LARGE SCALE GENOMIC DNA]</scope>
</reference>
<proteinExistence type="predicted"/>
<reference evidence="1 2" key="8">
    <citation type="journal article" date="1994" name="Intervirology">
        <title>Identification of the primary structure and the coding capacity of the genome of insect iridescent virus type 6 between the genome coordinates 0.310 and 0.347 (7990 bp).</title>
        <authorList>
            <person name="Sonntag K.C."/>
            <person name="Schnitzler P."/>
            <person name="Janssen W."/>
            <person name="Darai G."/>
        </authorList>
    </citation>
    <scope>NUCLEOTIDE SEQUENCE [LARGE SCALE GENOMIC DNA]</scope>
</reference>
<name>Q91FF7_IIV6</name>
<reference evidence="1 2" key="7">
    <citation type="journal article" date="1993" name="J. Gen. Virol.">
        <title>Identification of the gene encoding the major capsid protein of insect iridescent virus type 6 by polymerase chain reaction.</title>
        <authorList>
            <person name="Stohwasser R."/>
            <person name="Raab K."/>
            <person name="Schnitzler P."/>
            <person name="Janssen W."/>
            <person name="Darai G."/>
        </authorList>
    </citation>
    <scope>NUCLEOTIDE SEQUENCE [LARGE SCALE GENOMIC DNA]</scope>
</reference>
<protein>
    <submittedName>
        <fullName evidence="1">367L</fullName>
    </submittedName>
</protein>
<reference evidence="1 2" key="1">
    <citation type="journal article" date="1984" name="J. Virol.">
        <title>DNA analysis of insect iridescent virus 6: evidence for circular permutation and terminal redundancy.</title>
        <authorList>
            <person name="Delius H."/>
            <person name="Darai G."/>
            <person name="Fluegel R.M."/>
        </authorList>
    </citation>
    <scope>NUCLEOTIDE SEQUENCE [LARGE SCALE GENOMIC DNA]</scope>
</reference>
<organismHost>
    <name type="scientific">Chilo suppressalis</name>
    <name type="common">Asiatic rice borer moth</name>
    <dbReference type="NCBI Taxonomy" id="168631"/>
</organismHost>
<reference evidence="1 2" key="4">
    <citation type="journal article" date="1988" name="Virology">
        <title>Identification and characterization of the repetitive DNA element in the genome of insect iridescent virus type 6.</title>
        <authorList>
            <person name="Fischer M."/>
            <person name="Schnitzler P."/>
            <person name="Delius H."/>
            <person name="Darai G."/>
        </authorList>
    </citation>
    <scope>NUCLEOTIDE SEQUENCE [LARGE SCALE GENOMIC DNA]</scope>
</reference>
<organismHost>
    <name type="scientific">Spodoptera frugiperda</name>
    <name type="common">Fall armyworm</name>
    <dbReference type="NCBI Taxonomy" id="7108"/>
</organismHost>
<organism evidence="1 2">
    <name type="scientific">Invertebrate iridescent virus 6</name>
    <name type="common">IIV-6</name>
    <name type="synonym">Chilo iridescent virus</name>
    <dbReference type="NCBI Taxonomy" id="176652"/>
    <lineage>
        <taxon>Viruses</taxon>
        <taxon>Varidnaviria</taxon>
        <taxon>Bamfordvirae</taxon>
        <taxon>Nucleocytoviricota</taxon>
        <taxon>Megaviricetes</taxon>
        <taxon>Pimascovirales</taxon>
        <taxon>Pimascovirales incertae sedis</taxon>
        <taxon>Iridoviridae</taxon>
        <taxon>Betairidovirinae</taxon>
        <taxon>Iridovirus</taxon>
        <taxon>Iridovirus chilo1</taxon>
    </lineage>
</organism>
<organismHost>
    <name type="scientific">Gryllus bimaculatus</name>
    <name type="common">Two-spotted cricket</name>
    <dbReference type="NCBI Taxonomy" id="6999"/>
</organismHost>
<reference evidence="1 2" key="3">
    <citation type="journal article" date="1987" name="Virology">
        <title>Molecular cloning and physical mapping of the genome of insect iridescent virus type 6: further evidence for circular permutation of the viral genome.</title>
        <authorList>
            <person name="Schnitzler P."/>
            <person name="Soltau J.B."/>
            <person name="Fischer M."/>
            <person name="Reisner H."/>
            <person name="Scholz J."/>
            <person name="Delius H."/>
            <person name="Darai G."/>
        </authorList>
    </citation>
    <scope>NUCLEOTIDE SEQUENCE [LARGE SCALE GENOMIC DNA]</scope>
</reference>
<reference evidence="1 2" key="11">
    <citation type="journal article" date="1994" name="Virus Genes">
        <title>Chilo iridescent virus encodes a putative helicase belonging to a distinct family within the "DEAD/H" superfamily: implications for the evolution of large DNA viruses.</title>
        <authorList>
            <person name="Sonntag K.C."/>
            <person name="Schnitzler P."/>
            <person name="Koonin E.V."/>
            <person name="Darai G."/>
        </authorList>
    </citation>
    <scope>NUCLEOTIDE SEQUENCE [LARGE SCALE GENOMIC DNA]</scope>
</reference>
<reference evidence="1 2" key="2">
    <citation type="journal article" date="1986" name="Med. Microbiol. Immunol.">
        <title>Insect iridescent virus type 6 induced toxic degenerative hepatitis in mice.</title>
        <authorList>
            <person name="Lorbacher de Ruiz H."/>
            <person name="Gelderblom H."/>
            <person name="Hofmann W."/>
            <person name="Darai G."/>
        </authorList>
    </citation>
    <scope>NUCLEOTIDE SEQUENCE [LARGE SCALE GENOMIC DNA]</scope>
</reference>
<dbReference type="RefSeq" id="NP_149830.1">
    <property type="nucleotide sequence ID" value="NC_003038.1"/>
</dbReference>
<reference evidence="1 2" key="15">
    <citation type="journal article" date="2001" name="Virology">
        <title>Analysis of the first complete DNA sequence of an invertebrate iridovirus: coding strategy of the genome of Chilo iridescent virus.</title>
        <authorList>
            <person name="Jakob N.J."/>
            <person name="Muller K."/>
            <person name="Bahr U."/>
            <person name="Darai G."/>
        </authorList>
    </citation>
    <scope>NUCLEOTIDE SEQUENCE [LARGE SCALE GENOMIC DNA]</scope>
</reference>
<dbReference type="Proteomes" id="UP000001359">
    <property type="component" value="Segment"/>
</dbReference>
<accession>Q91FF7</accession>
<reference evidence="1 2" key="12">
    <citation type="journal article" date="1997" name="Virus Genes">
        <title>The DNA sequence of Chilo iridescent virus between the genome coordinates 0.101 and 0.391; similarities in coding strategy between insect and vertebrate iridoviruses.</title>
        <authorList>
            <person name="Bahr U."/>
            <person name="Tidona C.A."/>
            <person name="Darai G."/>
        </authorList>
    </citation>
    <scope>NUCLEOTIDE SEQUENCE [LARGE SCALE GENOMIC DNA]</scope>
</reference>
<reference evidence="1 2" key="9">
    <citation type="journal article" date="1994" name="J. Gen. Virol.">
        <title>Insect iridescent virus type 6 encodes a polypeptide related to the largest subunit of eukaryotic RNA polymerase II.</title>
        <authorList>
            <person name="Schnitzler P."/>
            <person name="Sonntag K.C."/>
            <person name="Muller M."/>
            <person name="Janssen W."/>
            <person name="Bugert J.J."/>
            <person name="Koonin E.V."/>
            <person name="Darai G."/>
        </authorList>
    </citation>
    <scope>NUCLEOTIDE SEQUENCE [LARGE SCALE GENOMIC DNA]</scope>
</reference>
<evidence type="ECO:0000313" key="2">
    <source>
        <dbReference type="Proteomes" id="UP000001359"/>
    </source>
</evidence>
<sequence>MLEFLITIEKQQIKFVLQQVQQLDYLLKLIQLLWITIVSQKINLGYSFIKIMKKLRILIISKS</sequence>